<proteinExistence type="predicted"/>
<evidence type="ECO:0000259" key="1">
    <source>
        <dbReference type="Pfam" id="PF00085"/>
    </source>
</evidence>
<dbReference type="OrthoDB" id="10264505at2759"/>
<reference evidence="2 4" key="2">
    <citation type="submission" date="2018-11" db="EMBL/GenBank/DDBJ databases">
        <authorList>
            <consortium name="Pathogen Informatics"/>
        </authorList>
    </citation>
    <scope>NUCLEOTIDE SEQUENCE [LARGE SCALE GENOMIC DNA]</scope>
</reference>
<feature type="domain" description="Thioredoxin" evidence="1">
    <location>
        <begin position="9"/>
        <end position="61"/>
    </location>
</feature>
<dbReference type="WBParaSite" id="GPUH_0000742201-mRNA-1">
    <property type="protein sequence ID" value="GPUH_0000742201-mRNA-1"/>
    <property type="gene ID" value="GPUH_0000742201"/>
</dbReference>
<protein>
    <submittedName>
        <fullName evidence="5 6">Thioredoxin domain-containing protein</fullName>
    </submittedName>
</protein>
<dbReference type="WBParaSite" id="GPUH_0000743001-mRNA-1">
    <property type="protein sequence ID" value="GPUH_0000743001-mRNA-1"/>
    <property type="gene ID" value="GPUH_0000743001"/>
</dbReference>
<name>A0A183DFD0_9BILA</name>
<dbReference type="Gene3D" id="3.40.30.10">
    <property type="entry name" value="Glutaredoxin"/>
    <property type="match status" value="1"/>
</dbReference>
<dbReference type="AlphaFoldDB" id="A0A183DFD0"/>
<dbReference type="EMBL" id="UYRT01019153">
    <property type="protein sequence ID" value="VDK58261.1"/>
    <property type="molecule type" value="Genomic_DNA"/>
</dbReference>
<evidence type="ECO:0000313" key="2">
    <source>
        <dbReference type="EMBL" id="VDK58261.1"/>
    </source>
</evidence>
<keyword evidence="4" id="KW-1185">Reference proteome</keyword>
<accession>A0A183DFD0</accession>
<evidence type="ECO:0000313" key="6">
    <source>
        <dbReference type="WBParaSite" id="GPUH_0000743001-mRNA-1"/>
    </source>
</evidence>
<dbReference type="Pfam" id="PF00085">
    <property type="entry name" value="Thioredoxin"/>
    <property type="match status" value="1"/>
</dbReference>
<sequence length="65" mass="7350">MQNTSNCAAADEQKGKVILAGMDLTRPGNDVVAREFSIEGYPTLEYFENGMHKFRYKGEHSKVLR</sequence>
<evidence type="ECO:0000313" key="5">
    <source>
        <dbReference type="WBParaSite" id="GPUH_0000742201-mRNA-1"/>
    </source>
</evidence>
<dbReference type="EMBL" id="UYRT01019193">
    <property type="protein sequence ID" value="VDK58284.1"/>
    <property type="molecule type" value="Genomic_DNA"/>
</dbReference>
<reference evidence="5 6" key="1">
    <citation type="submission" date="2016-06" db="UniProtKB">
        <authorList>
            <consortium name="WormBaseParasite"/>
        </authorList>
    </citation>
    <scope>IDENTIFICATION</scope>
</reference>
<dbReference type="InterPro" id="IPR013766">
    <property type="entry name" value="Thioredoxin_domain"/>
</dbReference>
<dbReference type="Proteomes" id="UP000271098">
    <property type="component" value="Unassembled WGS sequence"/>
</dbReference>
<gene>
    <name evidence="2" type="ORF">GPUH_LOCUS7413</name>
    <name evidence="3" type="ORF">GPUH_LOCUS7420</name>
</gene>
<organism evidence="6">
    <name type="scientific">Gongylonema pulchrum</name>
    <dbReference type="NCBI Taxonomy" id="637853"/>
    <lineage>
        <taxon>Eukaryota</taxon>
        <taxon>Metazoa</taxon>
        <taxon>Ecdysozoa</taxon>
        <taxon>Nematoda</taxon>
        <taxon>Chromadorea</taxon>
        <taxon>Rhabditida</taxon>
        <taxon>Spirurina</taxon>
        <taxon>Spiruromorpha</taxon>
        <taxon>Spiruroidea</taxon>
        <taxon>Gongylonematidae</taxon>
        <taxon>Gongylonema</taxon>
    </lineage>
</organism>
<dbReference type="SUPFAM" id="SSF52833">
    <property type="entry name" value="Thioredoxin-like"/>
    <property type="match status" value="1"/>
</dbReference>
<evidence type="ECO:0000313" key="4">
    <source>
        <dbReference type="Proteomes" id="UP000271098"/>
    </source>
</evidence>
<evidence type="ECO:0000313" key="3">
    <source>
        <dbReference type="EMBL" id="VDK58284.1"/>
    </source>
</evidence>
<dbReference type="InterPro" id="IPR036249">
    <property type="entry name" value="Thioredoxin-like_sf"/>
</dbReference>